<dbReference type="HAMAP" id="MF_00385">
    <property type="entry name" value="Ribosomal_bS16"/>
    <property type="match status" value="1"/>
</dbReference>
<evidence type="ECO:0000256" key="2">
    <source>
        <dbReference type="ARBA" id="ARBA00023274"/>
    </source>
</evidence>
<reference evidence="5" key="1">
    <citation type="journal article" date="2014" name="Int. J. Syst. Evol. Microbiol.">
        <title>Complete genome sequence of Corynebacterium casei LMG S-19264T (=DSM 44701T), isolated from a smear-ripened cheese.</title>
        <authorList>
            <consortium name="US DOE Joint Genome Institute (JGI-PGF)"/>
            <person name="Walter F."/>
            <person name="Albersmeier A."/>
            <person name="Kalinowski J."/>
            <person name="Ruckert C."/>
        </authorList>
    </citation>
    <scope>NUCLEOTIDE SEQUENCE</scope>
    <source>
        <strain evidence="5">KCTC 12711</strain>
    </source>
</reference>
<evidence type="ECO:0000256" key="4">
    <source>
        <dbReference type="SAM" id="MobiDB-lite"/>
    </source>
</evidence>
<dbReference type="Proteomes" id="UP000614811">
    <property type="component" value="Unassembled WGS sequence"/>
</dbReference>
<dbReference type="Pfam" id="PF00886">
    <property type="entry name" value="Ribosomal_S16"/>
    <property type="match status" value="1"/>
</dbReference>
<dbReference type="GO" id="GO:0005737">
    <property type="term" value="C:cytoplasm"/>
    <property type="evidence" value="ECO:0007669"/>
    <property type="project" value="UniProtKB-ARBA"/>
</dbReference>
<dbReference type="PANTHER" id="PTHR12919:SF20">
    <property type="entry name" value="SMALL RIBOSOMAL SUBUNIT PROTEIN BS16M"/>
    <property type="match status" value="1"/>
</dbReference>
<dbReference type="RefSeq" id="WP_373299183.1">
    <property type="nucleotide sequence ID" value="NZ_BMXA01000002.1"/>
</dbReference>
<gene>
    <name evidence="3" type="primary">rpsP</name>
    <name evidence="5" type="ORF">GCM10008090_16900</name>
</gene>
<comment type="caution">
    <text evidence="5">The sequence shown here is derived from an EMBL/GenBank/DDBJ whole genome shotgun (WGS) entry which is preliminary data.</text>
</comment>
<dbReference type="InterPro" id="IPR023803">
    <property type="entry name" value="Ribosomal_bS16_dom_sf"/>
</dbReference>
<reference evidence="5" key="2">
    <citation type="submission" date="2020-09" db="EMBL/GenBank/DDBJ databases">
        <authorList>
            <person name="Sun Q."/>
            <person name="Kim S."/>
        </authorList>
    </citation>
    <scope>NUCLEOTIDE SEQUENCE</scope>
    <source>
        <strain evidence="5">KCTC 12711</strain>
    </source>
</reference>
<comment type="similarity">
    <text evidence="3">Belongs to the bacterial ribosomal protein bS16 family.</text>
</comment>
<dbReference type="AlphaFoldDB" id="A0A918RSJ1"/>
<keyword evidence="1 3" id="KW-0689">Ribosomal protein</keyword>
<evidence type="ECO:0000313" key="5">
    <source>
        <dbReference type="EMBL" id="GHA07696.1"/>
    </source>
</evidence>
<dbReference type="NCBIfam" id="TIGR00002">
    <property type="entry name" value="S16"/>
    <property type="match status" value="1"/>
</dbReference>
<keyword evidence="2 3" id="KW-0687">Ribonucleoprotein</keyword>
<dbReference type="InterPro" id="IPR020592">
    <property type="entry name" value="Ribosomal_bS16_CS"/>
</dbReference>
<feature type="compositionally biased region" description="Acidic residues" evidence="4">
    <location>
        <begin position="131"/>
        <end position="141"/>
    </location>
</feature>
<dbReference type="Gene3D" id="3.30.1320.10">
    <property type="match status" value="1"/>
</dbReference>
<evidence type="ECO:0000256" key="1">
    <source>
        <dbReference type="ARBA" id="ARBA00022980"/>
    </source>
</evidence>
<dbReference type="InterPro" id="IPR000307">
    <property type="entry name" value="Ribosomal_bS16"/>
</dbReference>
<sequence length="141" mass="15065">MVTIRLARGGAKKRPFYGIMVADSRRSPRGRFIERVGFFNPRAVGGEERLRIDTERVEYWVGKGAQPSDRVASLLKEFSKGPEAIEAEKAKLAAAAEAKKAASEAAEAKAVKVAAEAEAEAKKAAEAADAATEETAEDSAE</sequence>
<dbReference type="PROSITE" id="PS00732">
    <property type="entry name" value="RIBOSOMAL_S16"/>
    <property type="match status" value="1"/>
</dbReference>
<dbReference type="GO" id="GO:0003735">
    <property type="term" value="F:structural constituent of ribosome"/>
    <property type="evidence" value="ECO:0007669"/>
    <property type="project" value="InterPro"/>
</dbReference>
<organism evidence="5 6">
    <name type="scientific">Arenicella chitinivorans</name>
    <dbReference type="NCBI Taxonomy" id="1329800"/>
    <lineage>
        <taxon>Bacteria</taxon>
        <taxon>Pseudomonadati</taxon>
        <taxon>Pseudomonadota</taxon>
        <taxon>Gammaproteobacteria</taxon>
        <taxon>Arenicellales</taxon>
        <taxon>Arenicellaceae</taxon>
        <taxon>Arenicella</taxon>
    </lineage>
</organism>
<dbReference type="GO" id="GO:0006412">
    <property type="term" value="P:translation"/>
    <property type="evidence" value="ECO:0007669"/>
    <property type="project" value="UniProtKB-UniRule"/>
</dbReference>
<evidence type="ECO:0000313" key="6">
    <source>
        <dbReference type="Proteomes" id="UP000614811"/>
    </source>
</evidence>
<protein>
    <recommendedName>
        <fullName evidence="3">Small ribosomal subunit protein bS16</fullName>
    </recommendedName>
</protein>
<dbReference type="EMBL" id="BMXA01000002">
    <property type="protein sequence ID" value="GHA07696.1"/>
    <property type="molecule type" value="Genomic_DNA"/>
</dbReference>
<name>A0A918RSJ1_9GAMM</name>
<dbReference type="PANTHER" id="PTHR12919">
    <property type="entry name" value="30S RIBOSOMAL PROTEIN S16"/>
    <property type="match status" value="1"/>
</dbReference>
<keyword evidence="6" id="KW-1185">Reference proteome</keyword>
<dbReference type="SUPFAM" id="SSF54565">
    <property type="entry name" value="Ribosomal protein S16"/>
    <property type="match status" value="1"/>
</dbReference>
<accession>A0A918RSJ1</accession>
<feature type="region of interest" description="Disordered" evidence="4">
    <location>
        <begin position="121"/>
        <end position="141"/>
    </location>
</feature>
<evidence type="ECO:0000256" key="3">
    <source>
        <dbReference type="HAMAP-Rule" id="MF_00385"/>
    </source>
</evidence>
<proteinExistence type="inferred from homology"/>
<dbReference type="GO" id="GO:0015935">
    <property type="term" value="C:small ribosomal subunit"/>
    <property type="evidence" value="ECO:0007669"/>
    <property type="project" value="TreeGrafter"/>
</dbReference>